<reference evidence="1 2" key="1">
    <citation type="submission" date="2016-10" db="EMBL/GenBank/DDBJ databases">
        <title>The genome sequence of Colletotrichum fioriniae PJ7.</title>
        <authorList>
            <person name="Baroncelli R."/>
        </authorList>
    </citation>
    <scope>NUCLEOTIDE SEQUENCE [LARGE SCALE GENOMIC DNA]</scope>
    <source>
        <strain evidence="1 2">IMI 384185</strain>
    </source>
</reference>
<evidence type="ECO:0000313" key="2">
    <source>
        <dbReference type="Proteomes" id="UP001241169"/>
    </source>
</evidence>
<dbReference type="Proteomes" id="UP001241169">
    <property type="component" value="Unassembled WGS sequence"/>
</dbReference>
<organism evidence="1 2">
    <name type="scientific">Colletotrichum paranaense</name>
    <dbReference type="NCBI Taxonomy" id="1914294"/>
    <lineage>
        <taxon>Eukaryota</taxon>
        <taxon>Fungi</taxon>
        <taxon>Dikarya</taxon>
        <taxon>Ascomycota</taxon>
        <taxon>Pezizomycotina</taxon>
        <taxon>Sordariomycetes</taxon>
        <taxon>Hypocreomycetidae</taxon>
        <taxon>Glomerellales</taxon>
        <taxon>Glomerellaceae</taxon>
        <taxon>Colletotrichum</taxon>
        <taxon>Colletotrichum acutatum species complex</taxon>
    </lineage>
</organism>
<evidence type="ECO:0000313" key="1">
    <source>
        <dbReference type="EMBL" id="KAK1544752.1"/>
    </source>
</evidence>
<dbReference type="GeneID" id="85370441"/>
<dbReference type="EMBL" id="MOPA01000002">
    <property type="protein sequence ID" value="KAK1544752.1"/>
    <property type="molecule type" value="Genomic_DNA"/>
</dbReference>
<gene>
    <name evidence="1" type="ORF">CPAR01_02254</name>
</gene>
<proteinExistence type="predicted"/>
<sequence length="162" mass="17930">MAPNHLPTCMRFEKNTIDTPCPTIALIVLSKTGQDRQTIVHIADLVPLHYVAPALPPFISFVQFRVTNCGERGESPVTKQTKNNAGPGLLGTSWSFWTELVCLEAGGMAEMGPTEGHLRPASATEERRRLMVASARRVEFFPLACRLFPIWLWTANVIGRNA</sequence>
<accession>A0ABQ9SYZ8</accession>
<dbReference type="RefSeq" id="XP_060353870.1">
    <property type="nucleotide sequence ID" value="XM_060486542.1"/>
</dbReference>
<keyword evidence="2" id="KW-1185">Reference proteome</keyword>
<protein>
    <submittedName>
        <fullName evidence="1">Uncharacterized protein</fullName>
    </submittedName>
</protein>
<comment type="caution">
    <text evidence="1">The sequence shown here is derived from an EMBL/GenBank/DDBJ whole genome shotgun (WGS) entry which is preliminary data.</text>
</comment>
<name>A0ABQ9SYZ8_9PEZI</name>